<dbReference type="PROSITE" id="PS50977">
    <property type="entry name" value="HTH_TETR_2"/>
    <property type="match status" value="1"/>
</dbReference>
<evidence type="ECO:0000256" key="4">
    <source>
        <dbReference type="ARBA" id="ARBA00023163"/>
    </source>
</evidence>
<dbReference type="InterPro" id="IPR036271">
    <property type="entry name" value="Tet_transcr_reg_TetR-rel_C_sf"/>
</dbReference>
<feature type="DNA-binding region" description="H-T-H motif" evidence="5">
    <location>
        <begin position="35"/>
        <end position="54"/>
    </location>
</feature>
<dbReference type="SUPFAM" id="SSF46689">
    <property type="entry name" value="Homeodomain-like"/>
    <property type="match status" value="1"/>
</dbReference>
<evidence type="ECO:0000313" key="9">
    <source>
        <dbReference type="Proteomes" id="UP001589587"/>
    </source>
</evidence>
<comment type="caution">
    <text evidence="8">The sequence shown here is derived from an EMBL/GenBank/DDBJ whole genome shotgun (WGS) entry which is preliminary data.</text>
</comment>
<dbReference type="Pfam" id="PF17932">
    <property type="entry name" value="TetR_C_24"/>
    <property type="match status" value="1"/>
</dbReference>
<dbReference type="Gene3D" id="1.10.357.10">
    <property type="entry name" value="Tetracycline Repressor, domain 2"/>
    <property type="match status" value="1"/>
</dbReference>
<dbReference type="InterPro" id="IPR041490">
    <property type="entry name" value="KstR2_TetR_C"/>
</dbReference>
<dbReference type="EMBL" id="JBHMAS010000077">
    <property type="protein sequence ID" value="MFB9783689.1"/>
    <property type="molecule type" value="Genomic_DNA"/>
</dbReference>
<evidence type="ECO:0000313" key="8">
    <source>
        <dbReference type="EMBL" id="MFB9783689.1"/>
    </source>
</evidence>
<name>A0ABV5XMJ6_9NOCA</name>
<feature type="region of interest" description="Disordered" evidence="6">
    <location>
        <begin position="212"/>
        <end position="235"/>
    </location>
</feature>
<dbReference type="Pfam" id="PF00440">
    <property type="entry name" value="TetR_N"/>
    <property type="match status" value="1"/>
</dbReference>
<dbReference type="Proteomes" id="UP001589587">
    <property type="component" value="Unassembled WGS sequence"/>
</dbReference>
<evidence type="ECO:0000256" key="3">
    <source>
        <dbReference type="ARBA" id="ARBA00023125"/>
    </source>
</evidence>
<evidence type="ECO:0000259" key="7">
    <source>
        <dbReference type="PROSITE" id="PS50977"/>
    </source>
</evidence>
<dbReference type="InterPro" id="IPR001647">
    <property type="entry name" value="HTH_TetR"/>
</dbReference>
<dbReference type="RefSeq" id="WP_350491342.1">
    <property type="nucleotide sequence ID" value="NZ_JBHMAS010000077.1"/>
</dbReference>
<gene>
    <name evidence="8" type="ORF">ACFFQ6_28730</name>
</gene>
<dbReference type="PRINTS" id="PR00455">
    <property type="entry name" value="HTHTETR"/>
</dbReference>
<accession>A0ABV5XMJ6</accession>
<dbReference type="SUPFAM" id="SSF48498">
    <property type="entry name" value="Tetracyclin repressor-like, C-terminal domain"/>
    <property type="match status" value="1"/>
</dbReference>
<keyword evidence="4" id="KW-0804">Transcription</keyword>
<dbReference type="Gene3D" id="1.10.10.60">
    <property type="entry name" value="Homeodomain-like"/>
    <property type="match status" value="1"/>
</dbReference>
<organism evidence="8 9">
    <name type="scientific">Rhodococcus baikonurensis</name>
    <dbReference type="NCBI Taxonomy" id="172041"/>
    <lineage>
        <taxon>Bacteria</taxon>
        <taxon>Bacillati</taxon>
        <taxon>Actinomycetota</taxon>
        <taxon>Actinomycetes</taxon>
        <taxon>Mycobacteriales</taxon>
        <taxon>Nocardiaceae</taxon>
        <taxon>Rhodococcus</taxon>
        <taxon>Rhodococcus erythropolis group</taxon>
    </lineage>
</organism>
<evidence type="ECO:0000256" key="5">
    <source>
        <dbReference type="PROSITE-ProRule" id="PRU00335"/>
    </source>
</evidence>
<proteinExistence type="predicted"/>
<evidence type="ECO:0000256" key="2">
    <source>
        <dbReference type="ARBA" id="ARBA00023015"/>
    </source>
</evidence>
<keyword evidence="1" id="KW-0678">Repressor</keyword>
<dbReference type="PANTHER" id="PTHR30055:SF175">
    <property type="entry name" value="HTH-TYPE TRANSCRIPTIONAL REPRESSOR KSTR2"/>
    <property type="match status" value="1"/>
</dbReference>
<evidence type="ECO:0000256" key="6">
    <source>
        <dbReference type="SAM" id="MobiDB-lite"/>
    </source>
</evidence>
<protein>
    <submittedName>
        <fullName evidence="8">TetR/AcrR family transcriptional regulator</fullName>
    </submittedName>
</protein>
<reference evidence="8 9" key="1">
    <citation type="submission" date="2024-09" db="EMBL/GenBank/DDBJ databases">
        <authorList>
            <person name="Sun Q."/>
            <person name="Mori K."/>
        </authorList>
    </citation>
    <scope>NUCLEOTIDE SEQUENCE [LARGE SCALE GENOMIC DNA]</scope>
    <source>
        <strain evidence="8 9">JCM 11411</strain>
    </source>
</reference>
<keyword evidence="2" id="KW-0805">Transcription regulation</keyword>
<dbReference type="InterPro" id="IPR050109">
    <property type="entry name" value="HTH-type_TetR-like_transc_reg"/>
</dbReference>
<evidence type="ECO:0000256" key="1">
    <source>
        <dbReference type="ARBA" id="ARBA00022491"/>
    </source>
</evidence>
<keyword evidence="3 5" id="KW-0238">DNA-binding</keyword>
<dbReference type="InterPro" id="IPR009057">
    <property type="entry name" value="Homeodomain-like_sf"/>
</dbReference>
<feature type="domain" description="HTH tetR-type" evidence="7">
    <location>
        <begin position="12"/>
        <end position="72"/>
    </location>
</feature>
<keyword evidence="9" id="KW-1185">Reference proteome</keyword>
<dbReference type="PANTHER" id="PTHR30055">
    <property type="entry name" value="HTH-TYPE TRANSCRIPTIONAL REGULATOR RUTR"/>
    <property type="match status" value="1"/>
</dbReference>
<sequence>MARPPGHGPAYEVKRQEIIDIAATLFAKKGYAGTGIAELSESTGTARGALYYYIGSKENLLVEIQNRVMEPLLGAARRIAELDIDPVLQLRMLSQALLENILARLDHVWVYEHDYKSLRGTNRSRLLGQRREFEDLVEQILVAAMENGSFRKLDPRLATLQFLNMHNHTYQWIKPGGEWDAETLSREYCTTLISGFRSENYRIDGLDEQVHDYLGRRKTSPPESPSRSRKRRKQP</sequence>